<gene>
    <name evidence="1" type="ORF">ETU37_19685</name>
</gene>
<name>A0A4Q5IYD3_9ACTN</name>
<dbReference type="EMBL" id="SDPU01000034">
    <property type="protein sequence ID" value="RYU10051.1"/>
    <property type="molecule type" value="Genomic_DNA"/>
</dbReference>
<evidence type="ECO:0000313" key="1">
    <source>
        <dbReference type="EMBL" id="RYU10051.1"/>
    </source>
</evidence>
<reference evidence="1 2" key="1">
    <citation type="submission" date="2019-01" db="EMBL/GenBank/DDBJ databases">
        <title>Nocardioides guangzhouensis sp. nov., an actinobacterium isolated from soil.</title>
        <authorList>
            <person name="Fu Y."/>
            <person name="Cai Y."/>
            <person name="Lin Z."/>
            <person name="Chen P."/>
        </authorList>
    </citation>
    <scope>NUCLEOTIDE SEQUENCE [LARGE SCALE GENOMIC DNA]</scope>
    <source>
        <strain evidence="1 2">NBRC 105384</strain>
    </source>
</reference>
<comment type="caution">
    <text evidence="1">The sequence shown here is derived from an EMBL/GenBank/DDBJ whole genome shotgun (WGS) entry which is preliminary data.</text>
</comment>
<dbReference type="PANTHER" id="PTHR34129">
    <property type="entry name" value="BLR1139 PROTEIN"/>
    <property type="match status" value="1"/>
</dbReference>
<sequence length="101" mass="11097">MIFHVTTAADWATAQAAGAYTLSTRGVTLEQEGYVHCSNEEQWPVIRDRFYADLDDVVLLVVDPARLSSPVVVEQLGDADAPYPHVYGPIDLDAVVEVRPL</sequence>
<dbReference type="AlphaFoldDB" id="A0A4Q5IYD3"/>
<proteinExistence type="predicted"/>
<protein>
    <submittedName>
        <fullName evidence="1">DUF952 domain-containing protein</fullName>
    </submittedName>
</protein>
<accession>A0A4Q5IYD3</accession>
<dbReference type="Gene3D" id="3.20.170.20">
    <property type="entry name" value="Protein of unknown function DUF952"/>
    <property type="match status" value="1"/>
</dbReference>
<dbReference type="Pfam" id="PF06108">
    <property type="entry name" value="DUF952"/>
    <property type="match status" value="1"/>
</dbReference>
<dbReference type="PANTHER" id="PTHR34129:SF1">
    <property type="entry name" value="DUF952 DOMAIN-CONTAINING PROTEIN"/>
    <property type="match status" value="1"/>
</dbReference>
<organism evidence="1 2">
    <name type="scientific">Nocardioides iriomotensis</name>
    <dbReference type="NCBI Taxonomy" id="715784"/>
    <lineage>
        <taxon>Bacteria</taxon>
        <taxon>Bacillati</taxon>
        <taxon>Actinomycetota</taxon>
        <taxon>Actinomycetes</taxon>
        <taxon>Propionibacteriales</taxon>
        <taxon>Nocardioidaceae</taxon>
        <taxon>Nocardioides</taxon>
    </lineage>
</organism>
<dbReference type="Proteomes" id="UP000291189">
    <property type="component" value="Unassembled WGS sequence"/>
</dbReference>
<dbReference type="OrthoDB" id="5638018at2"/>
<dbReference type="InterPro" id="IPR009297">
    <property type="entry name" value="DUF952"/>
</dbReference>
<dbReference type="SUPFAM" id="SSF56399">
    <property type="entry name" value="ADP-ribosylation"/>
    <property type="match status" value="1"/>
</dbReference>
<keyword evidence="2" id="KW-1185">Reference proteome</keyword>
<evidence type="ECO:0000313" key="2">
    <source>
        <dbReference type="Proteomes" id="UP000291189"/>
    </source>
</evidence>
<dbReference type="RefSeq" id="WP_129989048.1">
    <property type="nucleotide sequence ID" value="NZ_SDPU01000034.1"/>
</dbReference>